<keyword evidence="9 17" id="KW-0378">Hydrolase</keyword>
<feature type="region of interest" description="Disordered" evidence="18">
    <location>
        <begin position="163"/>
        <end position="205"/>
    </location>
</feature>
<accession>A0AAV6V3E8</accession>
<protein>
    <recommendedName>
        <fullName evidence="17">Fanconi-associated nuclease</fullName>
        <ecNumber evidence="17">3.1.4.1</ecNumber>
    </recommendedName>
</protein>
<keyword evidence="5 17" id="KW-0479">Metal-binding</keyword>
<keyword evidence="4 17" id="KW-0540">Nuclease</keyword>
<keyword evidence="14 17" id="KW-0234">DNA repair</keyword>
<evidence type="ECO:0000256" key="12">
    <source>
        <dbReference type="ARBA" id="ARBA00022842"/>
    </source>
</evidence>
<dbReference type="InterPro" id="IPR033315">
    <property type="entry name" value="Fan1-like"/>
</dbReference>
<proteinExistence type="inferred from homology"/>
<comment type="caution">
    <text evidence="20">The sequence shown here is derived from an EMBL/GenBank/DDBJ whole genome shotgun (WGS) entry which is preliminary data.</text>
</comment>
<dbReference type="Pfam" id="PF08774">
    <property type="entry name" value="VRR_NUC"/>
    <property type="match status" value="1"/>
</dbReference>
<evidence type="ECO:0000256" key="5">
    <source>
        <dbReference type="ARBA" id="ARBA00022723"/>
    </source>
</evidence>
<dbReference type="GO" id="GO:0005634">
    <property type="term" value="C:nucleus"/>
    <property type="evidence" value="ECO:0007669"/>
    <property type="project" value="UniProtKB-SubCell"/>
</dbReference>
<comment type="function">
    <text evidence="17">Nuclease required for the repair of DNA interstrand cross-links (ICL). Acts as a 5'-3' exonuclease that anchors at a cut end of DNA and cleaves DNA successively at every third nucleotide, allowing to excise an ICL from one strand through flanking incisions.</text>
</comment>
<evidence type="ECO:0000256" key="2">
    <source>
        <dbReference type="ARBA" id="ARBA00004123"/>
    </source>
</evidence>
<dbReference type="Gene3D" id="3.40.1350.10">
    <property type="match status" value="1"/>
</dbReference>
<feature type="region of interest" description="Disordered" evidence="18">
    <location>
        <begin position="125"/>
        <end position="147"/>
    </location>
</feature>
<keyword evidence="7 17" id="KW-0227">DNA damage</keyword>
<evidence type="ECO:0000256" key="4">
    <source>
        <dbReference type="ARBA" id="ARBA00022722"/>
    </source>
</evidence>
<evidence type="ECO:0000256" key="18">
    <source>
        <dbReference type="SAM" id="MobiDB-lite"/>
    </source>
</evidence>
<dbReference type="FunFam" id="3.40.1350.10:FF:000004">
    <property type="entry name" value="Fanconi-associated nuclease"/>
    <property type="match status" value="1"/>
</dbReference>
<sequence>MLLATYFLPLNSTTSIPVSTEQVNKLQNHKKTPVSKRKAAATSSRLCLKNQRSKNSEIDLVKKPQKEYNDSDDDDDDIVIVNEIKPSTSKLLNDKAEFSKSVESNNIESSSIECAKDSLKSNDTVNLRKTSLSPQSKNDNHTNEIRKETDIILTNQTSLKRKYSSQNESCDSNVLAETKSSTVNPKKQKKIRKSNSVSNNLKSKVSCKKDASKQIDALNLENNADTKKVKNNVTNDLHDKEIPQENNPNNNNEQNLDLTDILNDAKQISENDVFSELSDSEKKDTKPYTPYYIANFKYILESVIHEPDNQVLFNDEDHKSIKAFKAVSDAAQKFYVRLFQRKYKWLRINKINYPDIAKNPLTALEELVEAGLVDSGASEIELDTALGLLSLPEAKTLSKHFNFSSTKSKTEIKQMLLKHCKEHKSVFFTNGNNGVSGMMLKKVRNILGPCYRISLLPKRLFTRVLMLFSLPTISEDDDEAAGGQQQQLITLLQVNKGELVFPVCKRNKEAVIFCDRDELIRYEEARQLENDIYNAVESKNFELAKELYLNARKVFEEQSSCKFSKRSSSLPPFLKRYTSFHVYIRCMTQGVEALQRLRQYDEAVTLLKMLLKQKTYCQDYKGRWYDRLALNLEQHLKKREGAIKAIKQGLKDENVRVGHRYSLLTRALRITKSFDEEDEFKKQIIEESKVMEAPKVTIQGRLCPRSILGRRHVFVSSGVSAENEDDVTVLGVEEVALEHYKQQGYTEGIHGEGSTFQSLYALLFWDIIYDDTIPDVFISPYQTHPLDLNSQTFFPSRKDQIMNHLKHLRQCDNEELKDIVKSTWEAHHGKASLVSWDRFTDLQHVQGLACCFGSTILSGICERLAKDFRFTRSGVPDLVVWNPETLCVKIVEVKGPGDKLSSKQILWLDHLIKLGADAEVCLVEAVASKKLWK</sequence>
<keyword evidence="13" id="KW-0175">Coiled coil</keyword>
<comment type="cofactor">
    <cofactor evidence="17">
        <name>Mg(2+)</name>
        <dbReference type="ChEBI" id="CHEBI:18420"/>
    </cofactor>
    <cofactor evidence="17">
        <name>Mn(2+)</name>
        <dbReference type="ChEBI" id="CHEBI:29035"/>
    </cofactor>
</comment>
<dbReference type="EC" id="3.1.4.1" evidence="17"/>
<feature type="domain" description="VRR-NUC" evidence="19">
    <location>
        <begin position="811"/>
        <end position="925"/>
    </location>
</feature>
<organism evidence="20 21">
    <name type="scientific">Oedothorax gibbosus</name>
    <dbReference type="NCBI Taxonomy" id="931172"/>
    <lineage>
        <taxon>Eukaryota</taxon>
        <taxon>Metazoa</taxon>
        <taxon>Ecdysozoa</taxon>
        <taxon>Arthropoda</taxon>
        <taxon>Chelicerata</taxon>
        <taxon>Arachnida</taxon>
        <taxon>Araneae</taxon>
        <taxon>Araneomorphae</taxon>
        <taxon>Entelegynae</taxon>
        <taxon>Araneoidea</taxon>
        <taxon>Linyphiidae</taxon>
        <taxon>Erigoninae</taxon>
        <taxon>Oedothorax</taxon>
    </lineage>
</organism>
<keyword evidence="12 17" id="KW-0460">Magnesium</keyword>
<evidence type="ECO:0000256" key="8">
    <source>
        <dbReference type="ARBA" id="ARBA00022771"/>
    </source>
</evidence>
<evidence type="ECO:0000256" key="16">
    <source>
        <dbReference type="ARBA" id="ARBA00023242"/>
    </source>
</evidence>
<name>A0AAV6V3E8_9ARAC</name>
<dbReference type="InterPro" id="IPR049125">
    <property type="entry name" value="FAN1-like_WH"/>
</dbReference>
<evidence type="ECO:0000256" key="13">
    <source>
        <dbReference type="ARBA" id="ARBA00023054"/>
    </source>
</evidence>
<dbReference type="GO" id="GO:0008409">
    <property type="term" value="F:5'-3' exonuclease activity"/>
    <property type="evidence" value="ECO:0007669"/>
    <property type="project" value="TreeGrafter"/>
</dbReference>
<dbReference type="Proteomes" id="UP000827092">
    <property type="component" value="Unassembled WGS sequence"/>
</dbReference>
<evidence type="ECO:0000256" key="11">
    <source>
        <dbReference type="ARBA" id="ARBA00022839"/>
    </source>
</evidence>
<feature type="compositionally biased region" description="Low complexity" evidence="18">
    <location>
        <begin position="194"/>
        <end position="204"/>
    </location>
</feature>
<feature type="compositionally biased region" description="Basic and acidic residues" evidence="18">
    <location>
        <begin position="138"/>
        <end position="147"/>
    </location>
</feature>
<evidence type="ECO:0000256" key="15">
    <source>
        <dbReference type="ARBA" id="ARBA00023211"/>
    </source>
</evidence>
<dbReference type="SMART" id="SM00990">
    <property type="entry name" value="VRR_NUC"/>
    <property type="match status" value="1"/>
</dbReference>
<dbReference type="CDD" id="cd22326">
    <property type="entry name" value="FAN1-like"/>
    <property type="match status" value="1"/>
</dbReference>
<dbReference type="InterPro" id="IPR014883">
    <property type="entry name" value="VRR_NUC"/>
</dbReference>
<dbReference type="InterPro" id="IPR049132">
    <property type="entry name" value="FAN1-like_euk"/>
</dbReference>
<dbReference type="GO" id="GO:0004528">
    <property type="term" value="F:phosphodiesterase I activity"/>
    <property type="evidence" value="ECO:0007669"/>
    <property type="project" value="UniProtKB-EC"/>
</dbReference>
<dbReference type="PANTHER" id="PTHR15749">
    <property type="entry name" value="FANCONI-ASSOCIATED NUCLEASE 1"/>
    <property type="match status" value="1"/>
</dbReference>
<dbReference type="GO" id="GO:0036297">
    <property type="term" value="P:interstrand cross-link repair"/>
    <property type="evidence" value="ECO:0007669"/>
    <property type="project" value="InterPro"/>
</dbReference>
<evidence type="ECO:0000259" key="19">
    <source>
        <dbReference type="SMART" id="SM00990"/>
    </source>
</evidence>
<evidence type="ECO:0000313" key="20">
    <source>
        <dbReference type="EMBL" id="KAG8190340.1"/>
    </source>
</evidence>
<keyword evidence="8" id="KW-0863">Zinc-finger</keyword>
<dbReference type="Pfam" id="PF21315">
    <property type="entry name" value="FAN1_HTH"/>
    <property type="match status" value="1"/>
</dbReference>
<dbReference type="GO" id="GO:0008270">
    <property type="term" value="F:zinc ion binding"/>
    <property type="evidence" value="ECO:0007669"/>
    <property type="project" value="UniProtKB-KW"/>
</dbReference>
<evidence type="ECO:0000256" key="10">
    <source>
        <dbReference type="ARBA" id="ARBA00022833"/>
    </source>
</evidence>
<comment type="subcellular location">
    <subcellularLocation>
        <location evidence="2 17">Nucleus</location>
    </subcellularLocation>
</comment>
<comment type="catalytic activity">
    <reaction evidence="1 17">
        <text>Hydrolytically removes 5'-nucleotides successively from the 3'-hydroxy termini of 3'-hydroxy-terminated oligonucleotides.</text>
        <dbReference type="EC" id="3.1.4.1"/>
    </reaction>
</comment>
<keyword evidence="10" id="KW-0862">Zinc</keyword>
<feature type="compositionally biased region" description="Polar residues" evidence="18">
    <location>
        <begin position="125"/>
        <end position="137"/>
    </location>
</feature>
<dbReference type="AlphaFoldDB" id="A0AAV6V3E8"/>
<dbReference type="EMBL" id="JAFNEN010000186">
    <property type="protein sequence ID" value="KAG8190340.1"/>
    <property type="molecule type" value="Genomic_DNA"/>
</dbReference>
<dbReference type="Pfam" id="PF21170">
    <property type="entry name" value="FAN1_TPR"/>
    <property type="match status" value="1"/>
</dbReference>
<dbReference type="InterPro" id="IPR049126">
    <property type="entry name" value="FAN1-like_TPR"/>
</dbReference>
<feature type="compositionally biased region" description="Polar residues" evidence="18">
    <location>
        <begin position="163"/>
        <end position="172"/>
    </location>
</feature>
<dbReference type="GO" id="GO:0070336">
    <property type="term" value="F:flap-structured DNA binding"/>
    <property type="evidence" value="ECO:0007669"/>
    <property type="project" value="TreeGrafter"/>
</dbReference>
<reference evidence="20 21" key="1">
    <citation type="journal article" date="2022" name="Nat. Ecol. Evol.">
        <title>A masculinizing supergene underlies an exaggerated male reproductive morph in a spider.</title>
        <authorList>
            <person name="Hendrickx F."/>
            <person name="De Corte Z."/>
            <person name="Sonet G."/>
            <person name="Van Belleghem S.M."/>
            <person name="Kostlbacher S."/>
            <person name="Vangestel C."/>
        </authorList>
    </citation>
    <scope>NUCLEOTIDE SEQUENCE [LARGE SCALE GENOMIC DNA]</scope>
    <source>
        <strain evidence="20">W744_W776</strain>
    </source>
</reference>
<keyword evidence="11" id="KW-0269">Exonuclease</keyword>
<keyword evidence="21" id="KW-1185">Reference proteome</keyword>
<evidence type="ECO:0000256" key="7">
    <source>
        <dbReference type="ARBA" id="ARBA00022763"/>
    </source>
</evidence>
<evidence type="ECO:0000256" key="14">
    <source>
        <dbReference type="ARBA" id="ARBA00023204"/>
    </source>
</evidence>
<dbReference type="Gene3D" id="1.25.40.10">
    <property type="entry name" value="Tetratricopeptide repeat domain"/>
    <property type="match status" value="1"/>
</dbReference>
<dbReference type="PANTHER" id="PTHR15749:SF4">
    <property type="entry name" value="FANCONI-ASSOCIATED NUCLEASE 1"/>
    <property type="match status" value="1"/>
</dbReference>
<evidence type="ECO:0000256" key="1">
    <source>
        <dbReference type="ARBA" id="ARBA00000983"/>
    </source>
</evidence>
<dbReference type="InterPro" id="IPR011856">
    <property type="entry name" value="tRNA_endonuc-like_dom_sf"/>
</dbReference>
<comment type="similarity">
    <text evidence="3 17">Belongs to the FAN1 family.</text>
</comment>
<keyword evidence="15 17" id="KW-0464">Manganese</keyword>
<gene>
    <name evidence="20" type="ORF">JTE90_014444</name>
</gene>
<evidence type="ECO:0000256" key="3">
    <source>
        <dbReference type="ARBA" id="ARBA00005533"/>
    </source>
</evidence>
<keyword evidence="16 17" id="KW-0539">Nucleus</keyword>
<keyword evidence="6" id="KW-0255">Endonuclease</keyword>
<evidence type="ECO:0000256" key="9">
    <source>
        <dbReference type="ARBA" id="ARBA00022801"/>
    </source>
</evidence>
<dbReference type="InterPro" id="IPR011990">
    <property type="entry name" value="TPR-like_helical_dom_sf"/>
</dbReference>
<evidence type="ECO:0000256" key="6">
    <source>
        <dbReference type="ARBA" id="ARBA00022759"/>
    </source>
</evidence>
<evidence type="ECO:0000256" key="17">
    <source>
        <dbReference type="RuleBase" id="RU365033"/>
    </source>
</evidence>
<evidence type="ECO:0000313" key="21">
    <source>
        <dbReference type="Proteomes" id="UP000827092"/>
    </source>
</evidence>
<dbReference type="GO" id="GO:0017108">
    <property type="term" value="F:5'-flap endonuclease activity"/>
    <property type="evidence" value="ECO:0007669"/>
    <property type="project" value="TreeGrafter"/>
</dbReference>